<evidence type="ECO:0000313" key="2">
    <source>
        <dbReference type="EMBL" id="MEE2061636.1"/>
    </source>
</evidence>
<feature type="region of interest" description="Disordered" evidence="1">
    <location>
        <begin position="13"/>
        <end position="81"/>
    </location>
</feature>
<dbReference type="Proteomes" id="UP001336020">
    <property type="component" value="Unassembled WGS sequence"/>
</dbReference>
<reference evidence="2 3" key="1">
    <citation type="submission" date="2023-07" db="EMBL/GenBank/DDBJ databases">
        <authorList>
            <person name="Girao M."/>
            <person name="Carvalho M.F."/>
        </authorList>
    </citation>
    <scope>NUCLEOTIDE SEQUENCE [LARGE SCALE GENOMIC DNA]</scope>
    <source>
        <strain evidence="2 3">YIM65754</strain>
    </source>
</reference>
<organism evidence="2 3">
    <name type="scientific">Rhodococcus artemisiae</name>
    <dbReference type="NCBI Taxonomy" id="714159"/>
    <lineage>
        <taxon>Bacteria</taxon>
        <taxon>Bacillati</taxon>
        <taxon>Actinomycetota</taxon>
        <taxon>Actinomycetes</taxon>
        <taxon>Mycobacteriales</taxon>
        <taxon>Nocardiaceae</taxon>
        <taxon>Rhodococcus</taxon>
    </lineage>
</organism>
<dbReference type="EMBL" id="JAUTXY010000020">
    <property type="protein sequence ID" value="MEE2061636.1"/>
    <property type="molecule type" value="Genomic_DNA"/>
</dbReference>
<dbReference type="Pfam" id="PF14013">
    <property type="entry name" value="MT0933_antitox"/>
    <property type="match status" value="1"/>
</dbReference>
<accession>A0ABU7LJ97</accession>
<sequence length="81" mass="8242">MGIMDSLKGLLGKGKDYAAQNPDKAHGYIDKAGDAVDGKTGGKYSQHVDKAQDAAKKHLGGSGGEGTPDQGDGNPPPQPPQ</sequence>
<keyword evidence="3" id="KW-1185">Reference proteome</keyword>
<proteinExistence type="predicted"/>
<evidence type="ECO:0000256" key="1">
    <source>
        <dbReference type="SAM" id="MobiDB-lite"/>
    </source>
</evidence>
<dbReference type="RefSeq" id="WP_330136785.1">
    <property type="nucleotide sequence ID" value="NZ_JAUTXY010000020.1"/>
</dbReference>
<dbReference type="InterPro" id="IPR028037">
    <property type="entry name" value="Antitoxin_Rv0909/MT0933"/>
</dbReference>
<comment type="caution">
    <text evidence="2">The sequence shown here is derived from an EMBL/GenBank/DDBJ whole genome shotgun (WGS) entry which is preliminary data.</text>
</comment>
<name>A0ABU7LJ97_9NOCA</name>
<evidence type="ECO:0000313" key="3">
    <source>
        <dbReference type="Proteomes" id="UP001336020"/>
    </source>
</evidence>
<gene>
    <name evidence="2" type="ORF">Q7514_29350</name>
</gene>
<feature type="compositionally biased region" description="Basic and acidic residues" evidence="1">
    <location>
        <begin position="46"/>
        <end position="56"/>
    </location>
</feature>
<protein>
    <submittedName>
        <fullName evidence="2">Antitoxin</fullName>
    </submittedName>
</protein>
<feature type="compositionally biased region" description="Basic and acidic residues" evidence="1">
    <location>
        <begin position="23"/>
        <end position="37"/>
    </location>
</feature>